<protein>
    <recommendedName>
        <fullName evidence="1">DUF6891 domain-containing protein</fullName>
    </recommendedName>
</protein>
<evidence type="ECO:0000259" key="1">
    <source>
        <dbReference type="Pfam" id="PF21831"/>
    </source>
</evidence>
<keyword evidence="3" id="KW-1185">Reference proteome</keyword>
<reference evidence="2 3" key="1">
    <citation type="submission" date="2019-03" db="EMBL/GenBank/DDBJ databases">
        <title>Draft genome sequences of novel Actinobacteria.</title>
        <authorList>
            <person name="Sahin N."/>
            <person name="Ay H."/>
            <person name="Saygin H."/>
        </authorList>
    </citation>
    <scope>NUCLEOTIDE SEQUENCE [LARGE SCALE GENOMIC DNA]</scope>
    <source>
        <strain evidence="2 3">JCM 13523</strain>
    </source>
</reference>
<sequence length="191" mass="21545">MEELEELREQIKGWVVPGFQRRDEVVEAAIEYAEDDGVLTAEQVTQLVDEVWEQRLQKQRTWVEVTDADRFAAAFAELDAAGVVARMNFTCCQGCGSTEIFDERPADRQSKGYVFFHQQDAEGLADTPAALYLAYGPFDAVESTWESRVVEVGHQIVAGLRAHDLPVTWSGSSAQRIQVGPLTWQRRLPER</sequence>
<comment type="caution">
    <text evidence="2">The sequence shown here is derived from an EMBL/GenBank/DDBJ whole genome shotgun (WGS) entry which is preliminary data.</text>
</comment>
<accession>A0A4R4ZQY3</accession>
<dbReference type="Proteomes" id="UP000295124">
    <property type="component" value="Unassembled WGS sequence"/>
</dbReference>
<gene>
    <name evidence="2" type="ORF">E1263_11085</name>
</gene>
<dbReference type="RefSeq" id="WP_132167146.1">
    <property type="nucleotide sequence ID" value="NZ_SMKX01000024.1"/>
</dbReference>
<evidence type="ECO:0000313" key="2">
    <source>
        <dbReference type="EMBL" id="TDD60464.1"/>
    </source>
</evidence>
<dbReference type="OrthoDB" id="5515732at2"/>
<dbReference type="EMBL" id="SMKX01000024">
    <property type="protein sequence ID" value="TDD60464.1"/>
    <property type="molecule type" value="Genomic_DNA"/>
</dbReference>
<dbReference type="AlphaFoldDB" id="A0A4R4ZQY3"/>
<feature type="domain" description="DUF6891" evidence="1">
    <location>
        <begin position="3"/>
        <end position="188"/>
    </location>
</feature>
<dbReference type="Pfam" id="PF21831">
    <property type="entry name" value="DUF6891"/>
    <property type="match status" value="1"/>
</dbReference>
<evidence type="ECO:0000313" key="3">
    <source>
        <dbReference type="Proteomes" id="UP000295124"/>
    </source>
</evidence>
<organism evidence="2 3">
    <name type="scientific">Kribbella antibiotica</name>
    <dbReference type="NCBI Taxonomy" id="190195"/>
    <lineage>
        <taxon>Bacteria</taxon>
        <taxon>Bacillati</taxon>
        <taxon>Actinomycetota</taxon>
        <taxon>Actinomycetes</taxon>
        <taxon>Propionibacteriales</taxon>
        <taxon>Kribbellaceae</taxon>
        <taxon>Kribbella</taxon>
    </lineage>
</organism>
<proteinExistence type="predicted"/>
<dbReference type="InterPro" id="IPR054186">
    <property type="entry name" value="DUF6891"/>
</dbReference>
<name>A0A4R4ZQY3_9ACTN</name>